<sequence length="383" mass="41153">MLFSPSRFQEIGDEVVEDGSSQSAVFLTNENQPILKPKDSLASPHLNDRRSSINIYPAQDLGPAVDDSGVSLHPLIQYMEGNNFDLPGISGFLSSSTNQKLQCGALQLLEHAAEWQSTNFTECMSVTFGPVAELVLDSRDIQVHCAALDTLKLFLASPHAIDIVKSMMPRGVVDAICDDLDSPEPLVQSASVELLDTAARSEDILVRFVAAVSRISSVLPSMPTATQITALGVLEVSAGSSTYELLKAVAETFQFLIRLLSSPETTVQIATLKVLEAGAGTKDPELARAVKTILPVLTEMQSSGETDVSNAARKVLGVGSHNVLIGSTHDDVSNRRDINMALPSINTFGRVQQFIRRVISSSNSERQAPNDQVHLPTSGTEDS</sequence>
<reference evidence="2 3" key="1">
    <citation type="submission" date="2016-03" db="EMBL/GenBank/DDBJ databases">
        <title>Comparative genomics of the ectomycorrhizal sister species Rhizopogon vinicolor and Rhizopogon vesiculosus (Basidiomycota: Boletales) reveals a divergence of the mating type B locus.</title>
        <authorList>
            <person name="Mujic A.B."/>
            <person name="Kuo A."/>
            <person name="Tritt A."/>
            <person name="Lipzen A."/>
            <person name="Chen C."/>
            <person name="Johnson J."/>
            <person name="Sharma A."/>
            <person name="Barry K."/>
            <person name="Grigoriev I.V."/>
            <person name="Spatafora J.W."/>
        </authorList>
    </citation>
    <scope>NUCLEOTIDE SEQUENCE [LARGE SCALE GENOMIC DNA]</scope>
    <source>
        <strain evidence="2 3">AM-OR11-056</strain>
    </source>
</reference>
<comment type="caution">
    <text evidence="2">The sequence shown here is derived from an EMBL/GenBank/DDBJ whole genome shotgun (WGS) entry which is preliminary data.</text>
</comment>
<keyword evidence="3" id="KW-1185">Reference proteome</keyword>
<dbReference type="OrthoDB" id="10388224at2759"/>
<name>A0A1J8QGI5_9AGAM</name>
<protein>
    <submittedName>
        <fullName evidence="2">Uncharacterized protein</fullName>
    </submittedName>
</protein>
<dbReference type="Proteomes" id="UP000183567">
    <property type="component" value="Unassembled WGS sequence"/>
</dbReference>
<dbReference type="InterPro" id="IPR011989">
    <property type="entry name" value="ARM-like"/>
</dbReference>
<feature type="region of interest" description="Disordered" evidence="1">
    <location>
        <begin position="360"/>
        <end position="383"/>
    </location>
</feature>
<dbReference type="AlphaFoldDB" id="A0A1J8QGI5"/>
<proteinExistence type="predicted"/>
<dbReference type="Gene3D" id="1.25.10.10">
    <property type="entry name" value="Leucine-rich Repeat Variant"/>
    <property type="match status" value="1"/>
</dbReference>
<evidence type="ECO:0000256" key="1">
    <source>
        <dbReference type="SAM" id="MobiDB-lite"/>
    </source>
</evidence>
<dbReference type="InterPro" id="IPR016024">
    <property type="entry name" value="ARM-type_fold"/>
</dbReference>
<gene>
    <name evidence="2" type="ORF">AZE42_04469</name>
</gene>
<accession>A0A1J8QGI5</accession>
<evidence type="ECO:0000313" key="3">
    <source>
        <dbReference type="Proteomes" id="UP000183567"/>
    </source>
</evidence>
<organism evidence="2 3">
    <name type="scientific">Rhizopogon vesiculosus</name>
    <dbReference type="NCBI Taxonomy" id="180088"/>
    <lineage>
        <taxon>Eukaryota</taxon>
        <taxon>Fungi</taxon>
        <taxon>Dikarya</taxon>
        <taxon>Basidiomycota</taxon>
        <taxon>Agaricomycotina</taxon>
        <taxon>Agaricomycetes</taxon>
        <taxon>Agaricomycetidae</taxon>
        <taxon>Boletales</taxon>
        <taxon>Suillineae</taxon>
        <taxon>Rhizopogonaceae</taxon>
        <taxon>Rhizopogon</taxon>
    </lineage>
</organism>
<dbReference type="EMBL" id="LVVM01000747">
    <property type="protein sequence ID" value="OJA20037.1"/>
    <property type="molecule type" value="Genomic_DNA"/>
</dbReference>
<evidence type="ECO:0000313" key="2">
    <source>
        <dbReference type="EMBL" id="OJA20037.1"/>
    </source>
</evidence>
<dbReference type="SUPFAM" id="SSF48371">
    <property type="entry name" value="ARM repeat"/>
    <property type="match status" value="1"/>
</dbReference>